<dbReference type="AlphaFoldDB" id="A0A0D2B724"/>
<dbReference type="RefSeq" id="XP_016216878.1">
    <property type="nucleotide sequence ID" value="XM_016354862.1"/>
</dbReference>
<name>A0A0D2B724_9PEZI</name>
<feature type="compositionally biased region" description="Basic and acidic residues" evidence="1">
    <location>
        <begin position="129"/>
        <end position="138"/>
    </location>
</feature>
<dbReference type="HOGENOM" id="CLU_872096_0_0_1"/>
<reference evidence="2 3" key="1">
    <citation type="submission" date="2015-01" db="EMBL/GenBank/DDBJ databases">
        <title>The Genome Sequence of Ochroconis gallopava CBS43764.</title>
        <authorList>
            <consortium name="The Broad Institute Genomics Platform"/>
            <person name="Cuomo C."/>
            <person name="de Hoog S."/>
            <person name="Gorbushina A."/>
            <person name="Stielow B."/>
            <person name="Teixiera M."/>
            <person name="Abouelleil A."/>
            <person name="Chapman S.B."/>
            <person name="Priest M."/>
            <person name="Young S.K."/>
            <person name="Wortman J."/>
            <person name="Nusbaum C."/>
            <person name="Birren B."/>
        </authorList>
    </citation>
    <scope>NUCLEOTIDE SEQUENCE [LARGE SCALE GENOMIC DNA]</scope>
    <source>
        <strain evidence="2 3">CBS 43764</strain>
    </source>
</reference>
<sequence length="319" mass="35883">MNSLKKLVHRRRVSDNNLVTPYNAQNVPRPQPQAQPDTQPPSYPSSQPETLPTVPVIAPPTASAAPSEPIVTAVVDFVNADVKFSPSATYSPSPGSPTLTASPIPPPLYVSREPSVNTSPFTRPPGHSPEPDVRDRHAQLSTNHRTAEQIRAAQSSSVLPSASYDHTRAAPVPTVLPYHEQPGVVPTADGLGLQSSGAHRDFQNPMPGDLPLERSPGQKITPEELRELRELIRQRYELDLQIWSERFLRPRDRDITEEKIRKADALLNKIRRTVITWDSPEYFESQDYKVFQEVARRIHLSGKRDWIKDPPWMHERRLV</sequence>
<dbReference type="InParanoid" id="A0A0D2B724"/>
<dbReference type="PRINTS" id="PR01217">
    <property type="entry name" value="PRICHEXTENSN"/>
</dbReference>
<dbReference type="Proteomes" id="UP000053259">
    <property type="component" value="Unassembled WGS sequence"/>
</dbReference>
<gene>
    <name evidence="2" type="ORF">PV09_01904</name>
</gene>
<accession>A0A0D2B724</accession>
<keyword evidence="3" id="KW-1185">Reference proteome</keyword>
<feature type="compositionally biased region" description="Low complexity" evidence="1">
    <location>
        <begin position="52"/>
        <end position="66"/>
    </location>
</feature>
<proteinExistence type="predicted"/>
<protein>
    <submittedName>
        <fullName evidence="2">Uncharacterized protein</fullName>
    </submittedName>
</protein>
<dbReference type="GeneID" id="27309877"/>
<evidence type="ECO:0000313" key="3">
    <source>
        <dbReference type="Proteomes" id="UP000053259"/>
    </source>
</evidence>
<dbReference type="VEuPathDB" id="FungiDB:PV09_01904"/>
<feature type="compositionally biased region" description="Polar residues" evidence="1">
    <location>
        <begin position="15"/>
        <end position="26"/>
    </location>
</feature>
<feature type="compositionally biased region" description="Basic residues" evidence="1">
    <location>
        <begin position="1"/>
        <end position="12"/>
    </location>
</feature>
<feature type="region of interest" description="Disordered" evidence="1">
    <location>
        <begin position="1"/>
        <end position="66"/>
    </location>
</feature>
<organism evidence="2 3">
    <name type="scientific">Verruconis gallopava</name>
    <dbReference type="NCBI Taxonomy" id="253628"/>
    <lineage>
        <taxon>Eukaryota</taxon>
        <taxon>Fungi</taxon>
        <taxon>Dikarya</taxon>
        <taxon>Ascomycota</taxon>
        <taxon>Pezizomycotina</taxon>
        <taxon>Dothideomycetes</taxon>
        <taxon>Pleosporomycetidae</taxon>
        <taxon>Venturiales</taxon>
        <taxon>Sympoventuriaceae</taxon>
        <taxon>Verruconis</taxon>
    </lineage>
</organism>
<feature type="compositionally biased region" description="Pro residues" evidence="1">
    <location>
        <begin position="29"/>
        <end position="43"/>
    </location>
</feature>
<feature type="region of interest" description="Disordered" evidence="1">
    <location>
        <begin position="86"/>
        <end position="163"/>
    </location>
</feature>
<evidence type="ECO:0000256" key="1">
    <source>
        <dbReference type="SAM" id="MobiDB-lite"/>
    </source>
</evidence>
<dbReference type="EMBL" id="KN847533">
    <property type="protein sequence ID" value="KIW07009.1"/>
    <property type="molecule type" value="Genomic_DNA"/>
</dbReference>
<evidence type="ECO:0000313" key="2">
    <source>
        <dbReference type="EMBL" id="KIW07009.1"/>
    </source>
</evidence>
<feature type="compositionally biased region" description="Polar residues" evidence="1">
    <location>
        <begin position="86"/>
        <end position="101"/>
    </location>
</feature>
<dbReference type="OrthoDB" id="4127862at2759"/>